<name>A0A8K0G6J9_IGNLU</name>
<protein>
    <submittedName>
        <fullName evidence="2">Uncharacterized protein</fullName>
    </submittedName>
</protein>
<evidence type="ECO:0000313" key="2">
    <source>
        <dbReference type="EMBL" id="KAF2887428.1"/>
    </source>
</evidence>
<evidence type="ECO:0000313" key="1">
    <source>
        <dbReference type="EMBL" id="KAF2882351.1"/>
    </source>
</evidence>
<accession>A0A8K0G6J9</accession>
<dbReference type="OrthoDB" id="10210058at2759"/>
<keyword evidence="3" id="KW-1185">Reference proteome</keyword>
<dbReference type="Proteomes" id="UP000801492">
    <property type="component" value="Unassembled WGS sequence"/>
</dbReference>
<comment type="caution">
    <text evidence="2">The sequence shown here is derived from an EMBL/GenBank/DDBJ whole genome shotgun (WGS) entry which is preliminary data.</text>
</comment>
<dbReference type="AlphaFoldDB" id="A0A8K0G6J9"/>
<dbReference type="EMBL" id="VTPC01090625">
    <property type="protein sequence ID" value="KAF2882351.1"/>
    <property type="molecule type" value="Genomic_DNA"/>
</dbReference>
<gene>
    <name evidence="2" type="ORF">ILUMI_18745</name>
    <name evidence="1" type="ORF">ILUMI_23822</name>
</gene>
<reference evidence="2" key="1">
    <citation type="submission" date="2019-08" db="EMBL/GenBank/DDBJ databases">
        <title>The genome of the North American firefly Photinus pyralis.</title>
        <authorList>
            <consortium name="Photinus pyralis genome working group"/>
            <person name="Fallon T.R."/>
            <person name="Sander Lower S.E."/>
            <person name="Weng J.-K."/>
        </authorList>
    </citation>
    <scope>NUCLEOTIDE SEQUENCE</scope>
    <source>
        <strain evidence="2">TRF0915ILg1</strain>
        <tissue evidence="2">Whole body</tissue>
    </source>
</reference>
<proteinExistence type="predicted"/>
<dbReference type="EMBL" id="VTPC01083544">
    <property type="protein sequence ID" value="KAF2887428.1"/>
    <property type="molecule type" value="Genomic_DNA"/>
</dbReference>
<evidence type="ECO:0000313" key="3">
    <source>
        <dbReference type="Proteomes" id="UP000801492"/>
    </source>
</evidence>
<sequence>MLVTCENILWRGGMAVQGIDKHKYIADKGNATTGLKHNIMYPNIPSAVRPVPHSESIPVPFPFNVKLSTDTDSDGDTSDEMYQPSKNLMIWFAI</sequence>
<organism evidence="2 3">
    <name type="scientific">Ignelater luminosus</name>
    <name type="common">Cucubano</name>
    <name type="synonym">Pyrophorus luminosus</name>
    <dbReference type="NCBI Taxonomy" id="2038154"/>
    <lineage>
        <taxon>Eukaryota</taxon>
        <taxon>Metazoa</taxon>
        <taxon>Ecdysozoa</taxon>
        <taxon>Arthropoda</taxon>
        <taxon>Hexapoda</taxon>
        <taxon>Insecta</taxon>
        <taxon>Pterygota</taxon>
        <taxon>Neoptera</taxon>
        <taxon>Endopterygota</taxon>
        <taxon>Coleoptera</taxon>
        <taxon>Polyphaga</taxon>
        <taxon>Elateriformia</taxon>
        <taxon>Elateroidea</taxon>
        <taxon>Elateridae</taxon>
        <taxon>Agrypninae</taxon>
        <taxon>Pyrophorini</taxon>
        <taxon>Ignelater</taxon>
    </lineage>
</organism>